<dbReference type="Proteomes" id="UP001057402">
    <property type="component" value="Chromosome 2"/>
</dbReference>
<protein>
    <submittedName>
        <fullName evidence="1">Uncharacterized protein</fullName>
    </submittedName>
</protein>
<proteinExistence type="predicted"/>
<evidence type="ECO:0000313" key="2">
    <source>
        <dbReference type="Proteomes" id="UP001057402"/>
    </source>
</evidence>
<sequence>MAPKHSVIIHNAFCGKWIWDKFKPVAAGHVVTTFDLEASGDDPRPFDGVTYADQYSTPLLYVLKALPNGEKVILVGLSFGCINAVVAMDKYPEKVELEVFLNALSPDTSHRTSYVIENLQSLLHNCPKPATQAFR</sequence>
<comment type="caution">
    <text evidence="1">The sequence shown here is derived from an EMBL/GenBank/DDBJ whole genome shotgun (WGS) entry which is preliminary data.</text>
</comment>
<organism evidence="1 2">
    <name type="scientific">Melastoma candidum</name>
    <dbReference type="NCBI Taxonomy" id="119954"/>
    <lineage>
        <taxon>Eukaryota</taxon>
        <taxon>Viridiplantae</taxon>
        <taxon>Streptophyta</taxon>
        <taxon>Embryophyta</taxon>
        <taxon>Tracheophyta</taxon>
        <taxon>Spermatophyta</taxon>
        <taxon>Magnoliopsida</taxon>
        <taxon>eudicotyledons</taxon>
        <taxon>Gunneridae</taxon>
        <taxon>Pentapetalae</taxon>
        <taxon>rosids</taxon>
        <taxon>malvids</taxon>
        <taxon>Myrtales</taxon>
        <taxon>Melastomataceae</taxon>
        <taxon>Melastomatoideae</taxon>
        <taxon>Melastomateae</taxon>
        <taxon>Melastoma</taxon>
    </lineage>
</organism>
<gene>
    <name evidence="1" type="ORF">MLD38_003262</name>
</gene>
<dbReference type="EMBL" id="CM042881">
    <property type="protein sequence ID" value="KAI4385208.1"/>
    <property type="molecule type" value="Genomic_DNA"/>
</dbReference>
<reference evidence="2" key="1">
    <citation type="journal article" date="2023" name="Front. Plant Sci.">
        <title>Chromosomal-level genome assembly of Melastoma candidum provides insights into trichome evolution.</title>
        <authorList>
            <person name="Zhong Y."/>
            <person name="Wu W."/>
            <person name="Sun C."/>
            <person name="Zou P."/>
            <person name="Liu Y."/>
            <person name="Dai S."/>
            <person name="Zhou R."/>
        </authorList>
    </citation>
    <scope>NUCLEOTIDE SEQUENCE [LARGE SCALE GENOMIC DNA]</scope>
</reference>
<accession>A0ACB9S3K3</accession>
<keyword evidence="2" id="KW-1185">Reference proteome</keyword>
<name>A0ACB9S3K3_9MYRT</name>
<evidence type="ECO:0000313" key="1">
    <source>
        <dbReference type="EMBL" id="KAI4385208.1"/>
    </source>
</evidence>